<feature type="signal peptide" evidence="1">
    <location>
        <begin position="1"/>
        <end position="19"/>
    </location>
</feature>
<accession>A0ABW3B0B2</accession>
<evidence type="ECO:0000313" key="3">
    <source>
        <dbReference type="EMBL" id="MFD0796198.1"/>
    </source>
</evidence>
<organism evidence="3 4">
    <name type="scientific">Maribacter chungangensis</name>
    <dbReference type="NCBI Taxonomy" id="1069117"/>
    <lineage>
        <taxon>Bacteria</taxon>
        <taxon>Pseudomonadati</taxon>
        <taxon>Bacteroidota</taxon>
        <taxon>Flavobacteriia</taxon>
        <taxon>Flavobacteriales</taxon>
        <taxon>Flavobacteriaceae</taxon>
        <taxon>Maribacter</taxon>
    </lineage>
</organism>
<dbReference type="RefSeq" id="WP_379931882.1">
    <property type="nucleotide sequence ID" value="NZ_JBHTHY010000003.1"/>
</dbReference>
<keyword evidence="1" id="KW-0732">Signal</keyword>
<sequence>MKTPLIVLFIFLFSLTGLAQHSISGNFTPSTDFKWLILYQLTPGSQRYVTDTAIKEGYFKLELPENASVGMYRIVYAVPQDEFYIDVIYNGKEDIEFNFNLEEGIHVIASEENKTYYNYFSEINTVDKELSDFYAAKNNDKKEFSEIAKKISEVQARYEVKAGDLLVHQFVSSNLPYIPETYENFDTYNTIRKKRYFDALDVTNALLQSSGFLEQKLSNYVFSALPSNGQNNEPIQDTILVNVDVVSKKLSDTPVPFRTEVFHDLWKTASENNLYAVSDTIFDAYLKDLATQNGDQALVDAIELSSRLRIGAVSPEISWEENGTTKTLLGLQGAEKYVLVFWSSTCSHCLKELPLLHTALKTYDNVTVVAVGLEDDDTYWNKEIMNLPNFKHAIALGKWESDHAKLFGIQQTPTYFILDTEKRFLAAPEDDKEVVEFLDKN</sequence>
<dbReference type="CDD" id="cd02966">
    <property type="entry name" value="TlpA_like_family"/>
    <property type="match status" value="1"/>
</dbReference>
<comment type="caution">
    <text evidence="3">The sequence shown here is derived from an EMBL/GenBank/DDBJ whole genome shotgun (WGS) entry which is preliminary data.</text>
</comment>
<dbReference type="InterPro" id="IPR012336">
    <property type="entry name" value="Thioredoxin-like_fold"/>
</dbReference>
<protein>
    <submittedName>
        <fullName evidence="3">TlpA family protein disulfide reductase</fullName>
    </submittedName>
</protein>
<dbReference type="InterPro" id="IPR036249">
    <property type="entry name" value="Thioredoxin-like_sf"/>
</dbReference>
<dbReference type="Proteomes" id="UP001597012">
    <property type="component" value="Unassembled WGS sequence"/>
</dbReference>
<feature type="domain" description="Thioredoxin" evidence="2">
    <location>
        <begin position="308"/>
        <end position="441"/>
    </location>
</feature>
<evidence type="ECO:0000313" key="4">
    <source>
        <dbReference type="Proteomes" id="UP001597012"/>
    </source>
</evidence>
<keyword evidence="4" id="KW-1185">Reference proteome</keyword>
<dbReference type="Gene3D" id="3.40.30.10">
    <property type="entry name" value="Glutaredoxin"/>
    <property type="match status" value="1"/>
</dbReference>
<dbReference type="InterPro" id="IPR013766">
    <property type="entry name" value="Thioredoxin_domain"/>
</dbReference>
<reference evidence="4" key="1">
    <citation type="journal article" date="2019" name="Int. J. Syst. Evol. Microbiol.">
        <title>The Global Catalogue of Microorganisms (GCM) 10K type strain sequencing project: providing services to taxonomists for standard genome sequencing and annotation.</title>
        <authorList>
            <consortium name="The Broad Institute Genomics Platform"/>
            <consortium name="The Broad Institute Genome Sequencing Center for Infectious Disease"/>
            <person name="Wu L."/>
            <person name="Ma J."/>
        </authorList>
    </citation>
    <scope>NUCLEOTIDE SEQUENCE [LARGE SCALE GENOMIC DNA]</scope>
    <source>
        <strain evidence="4">CCUG 61948</strain>
    </source>
</reference>
<evidence type="ECO:0000256" key="1">
    <source>
        <dbReference type="SAM" id="SignalP"/>
    </source>
</evidence>
<dbReference type="SUPFAM" id="SSF52833">
    <property type="entry name" value="Thioredoxin-like"/>
    <property type="match status" value="1"/>
</dbReference>
<evidence type="ECO:0000259" key="2">
    <source>
        <dbReference type="PROSITE" id="PS51352"/>
    </source>
</evidence>
<gene>
    <name evidence="3" type="ORF">ACFQZJ_01900</name>
</gene>
<dbReference type="PROSITE" id="PS51352">
    <property type="entry name" value="THIOREDOXIN_2"/>
    <property type="match status" value="1"/>
</dbReference>
<proteinExistence type="predicted"/>
<dbReference type="EMBL" id="JBHTHY010000003">
    <property type="protein sequence ID" value="MFD0796198.1"/>
    <property type="molecule type" value="Genomic_DNA"/>
</dbReference>
<name>A0ABW3B0B2_9FLAO</name>
<feature type="chain" id="PRO_5045850804" evidence="1">
    <location>
        <begin position="20"/>
        <end position="441"/>
    </location>
</feature>
<dbReference type="Pfam" id="PF13905">
    <property type="entry name" value="Thioredoxin_8"/>
    <property type="match status" value="1"/>
</dbReference>